<evidence type="ECO:0000313" key="1">
    <source>
        <dbReference type="EMBL" id="KAG0479200.1"/>
    </source>
</evidence>
<gene>
    <name evidence="1" type="ORF">HPP92_013919</name>
</gene>
<accession>A0A835V0F6</accession>
<dbReference type="InterPro" id="IPR014722">
    <property type="entry name" value="Rib_uL2_dom2"/>
</dbReference>
<evidence type="ECO:0000313" key="2">
    <source>
        <dbReference type="Proteomes" id="UP000639772"/>
    </source>
</evidence>
<protein>
    <submittedName>
        <fullName evidence="1">Uncharacterized protein</fullName>
    </submittedName>
</protein>
<reference evidence="1 2" key="1">
    <citation type="journal article" date="2020" name="Nat. Food">
        <title>A phased Vanilla planifolia genome enables genetic improvement of flavour and production.</title>
        <authorList>
            <person name="Hasing T."/>
            <person name="Tang H."/>
            <person name="Brym M."/>
            <person name="Khazi F."/>
            <person name="Huang T."/>
            <person name="Chambers A.H."/>
        </authorList>
    </citation>
    <scope>NUCLEOTIDE SEQUENCE [LARGE SCALE GENOMIC DNA]</scope>
    <source>
        <tissue evidence="1">Leaf</tissue>
    </source>
</reference>
<proteinExistence type="predicted"/>
<name>A0A835V0F6_VANPL</name>
<dbReference type="AlphaFoldDB" id="A0A835V0F6"/>
<dbReference type="Proteomes" id="UP000639772">
    <property type="component" value="Chromosome 6"/>
</dbReference>
<dbReference type="EMBL" id="JADCNM010000006">
    <property type="protein sequence ID" value="KAG0479200.1"/>
    <property type="molecule type" value="Genomic_DNA"/>
</dbReference>
<dbReference type="OrthoDB" id="8300383at2759"/>
<comment type="caution">
    <text evidence="1">The sequence shown here is derived from an EMBL/GenBank/DDBJ whole genome shotgun (WGS) entry which is preliminary data.</text>
</comment>
<dbReference type="Gene3D" id="2.30.30.30">
    <property type="match status" value="1"/>
</dbReference>
<sequence length="62" mass="6979">MENSASKGATIRVVSGPFSRSTGYLKDRIHTLMKKATVGITLFGKESSWIWKLIKSLLRLRL</sequence>
<organism evidence="1 2">
    <name type="scientific">Vanilla planifolia</name>
    <name type="common">Vanilla</name>
    <dbReference type="NCBI Taxonomy" id="51239"/>
    <lineage>
        <taxon>Eukaryota</taxon>
        <taxon>Viridiplantae</taxon>
        <taxon>Streptophyta</taxon>
        <taxon>Embryophyta</taxon>
        <taxon>Tracheophyta</taxon>
        <taxon>Spermatophyta</taxon>
        <taxon>Magnoliopsida</taxon>
        <taxon>Liliopsida</taxon>
        <taxon>Asparagales</taxon>
        <taxon>Orchidaceae</taxon>
        <taxon>Vanilloideae</taxon>
        <taxon>Vanilleae</taxon>
        <taxon>Vanilla</taxon>
    </lineage>
</organism>